<evidence type="ECO:0000256" key="6">
    <source>
        <dbReference type="ARBA" id="ARBA00023315"/>
    </source>
</evidence>
<dbReference type="InterPro" id="IPR050087">
    <property type="entry name" value="AON_synthase_class-II"/>
</dbReference>
<comment type="cofactor">
    <cofactor evidence="7">
        <name>pyridoxal 5'-phosphate</name>
        <dbReference type="ChEBI" id="CHEBI:597326"/>
    </cofactor>
    <text evidence="7">Binds 1 pyridoxal phosphate per subunit.</text>
</comment>
<dbReference type="PANTHER" id="PTHR13693">
    <property type="entry name" value="CLASS II AMINOTRANSFERASE/8-AMINO-7-OXONONANOATE SYNTHASE"/>
    <property type="match status" value="1"/>
</dbReference>
<comment type="pathway">
    <text evidence="2">Porphyrin-containing compound metabolism; protoporphyrin-IX biosynthesis; 5-aminolevulinate from glycine: step 1/1.</text>
</comment>
<dbReference type="NCBIfam" id="NF005394">
    <property type="entry name" value="PRK06939.1"/>
    <property type="match status" value="1"/>
</dbReference>
<protein>
    <recommendedName>
        <fullName evidence="7">2-amino-3-ketobutyrate coenzyme A ligase</fullName>
        <shortName evidence="7">AKB ligase</shortName>
        <ecNumber evidence="7">2.3.1.29</ecNumber>
    </recommendedName>
    <alternativeName>
        <fullName evidence="7">Glycine acetyltransferase</fullName>
    </alternativeName>
</protein>
<dbReference type="PROSITE" id="PS00599">
    <property type="entry name" value="AA_TRANSFER_CLASS_2"/>
    <property type="match status" value="1"/>
</dbReference>
<dbReference type="Pfam" id="PF00155">
    <property type="entry name" value="Aminotran_1_2"/>
    <property type="match status" value="1"/>
</dbReference>
<dbReference type="FunFam" id="3.90.1150.10:FF:000004">
    <property type="entry name" value="2-amino-3-ketobutyrate coenzyme A ligase"/>
    <property type="match status" value="1"/>
</dbReference>
<feature type="binding site" evidence="7">
    <location>
        <position position="368"/>
    </location>
    <ligand>
        <name>substrate</name>
    </ligand>
</feature>
<keyword evidence="6 7" id="KW-0012">Acyltransferase</keyword>
<dbReference type="InterPro" id="IPR004839">
    <property type="entry name" value="Aminotransferase_I/II_large"/>
</dbReference>
<evidence type="ECO:0000259" key="8">
    <source>
        <dbReference type="Pfam" id="PF00155"/>
    </source>
</evidence>
<evidence type="ECO:0000256" key="7">
    <source>
        <dbReference type="HAMAP-Rule" id="MF_00985"/>
    </source>
</evidence>
<name>A0A520MSZ0_9GAMM</name>
<evidence type="ECO:0000256" key="2">
    <source>
        <dbReference type="ARBA" id="ARBA00005029"/>
    </source>
</evidence>
<comment type="subunit">
    <text evidence="7">Homodimer.</text>
</comment>
<keyword evidence="5 7" id="KW-0663">Pyridoxal phosphate</keyword>
<dbReference type="NCBIfam" id="TIGR01822">
    <property type="entry name" value="2am3keto_CoA"/>
    <property type="match status" value="1"/>
</dbReference>
<dbReference type="PANTHER" id="PTHR13693:SF102">
    <property type="entry name" value="2-AMINO-3-KETOBUTYRATE COENZYME A LIGASE, MITOCHONDRIAL"/>
    <property type="match status" value="1"/>
</dbReference>
<evidence type="ECO:0000256" key="3">
    <source>
        <dbReference type="ARBA" id="ARBA00010008"/>
    </source>
</evidence>
<feature type="binding site" description="in other chain" evidence="7">
    <location>
        <position position="185"/>
    </location>
    <ligand>
        <name>pyridoxal 5'-phosphate</name>
        <dbReference type="ChEBI" id="CHEBI:597326"/>
        <note>ligand shared between dimeric partners</note>
    </ligand>
</feature>
<dbReference type="EC" id="2.3.1.29" evidence="7"/>
<dbReference type="GO" id="GO:0030170">
    <property type="term" value="F:pyridoxal phosphate binding"/>
    <property type="evidence" value="ECO:0007669"/>
    <property type="project" value="UniProtKB-UniRule"/>
</dbReference>
<evidence type="ECO:0000313" key="9">
    <source>
        <dbReference type="EMBL" id="RZO24345.1"/>
    </source>
</evidence>
<comment type="similarity">
    <text evidence="3">Belongs to the class-II pyridoxal-phosphate-dependent aminotransferase family. BioF subfamily.</text>
</comment>
<feature type="domain" description="Aminotransferase class I/classII large" evidence="8">
    <location>
        <begin position="42"/>
        <end position="385"/>
    </location>
</feature>
<dbReference type="InterPro" id="IPR011282">
    <property type="entry name" value="2am3keto_CoA_ligase"/>
</dbReference>
<dbReference type="InterPro" id="IPR015424">
    <property type="entry name" value="PyrdxlP-dep_Trfase"/>
</dbReference>
<gene>
    <name evidence="7" type="primary">kbl</name>
    <name evidence="9" type="ORF">EVA99_01825</name>
</gene>
<dbReference type="SUPFAM" id="SSF53383">
    <property type="entry name" value="PLP-dependent transferases"/>
    <property type="match status" value="1"/>
</dbReference>
<evidence type="ECO:0000256" key="1">
    <source>
        <dbReference type="ARBA" id="ARBA00004746"/>
    </source>
</evidence>
<dbReference type="GO" id="GO:0019518">
    <property type="term" value="P:L-threonine catabolic process to glycine"/>
    <property type="evidence" value="ECO:0007669"/>
    <property type="project" value="UniProtKB-UniRule"/>
</dbReference>
<comment type="caution">
    <text evidence="9">The sequence shown here is derived from an EMBL/GenBank/DDBJ whole genome shotgun (WGS) entry which is preliminary data.</text>
</comment>
<feature type="binding site" description="in other chain" evidence="7">
    <location>
        <begin position="111"/>
        <end position="112"/>
    </location>
    <ligand>
        <name>pyridoxal 5'-phosphate</name>
        <dbReference type="ChEBI" id="CHEBI:597326"/>
        <note>ligand shared between dimeric partners</note>
    </ligand>
</feature>
<organism evidence="9 10">
    <name type="scientific">SAR86 cluster bacterium</name>
    <dbReference type="NCBI Taxonomy" id="2030880"/>
    <lineage>
        <taxon>Bacteria</taxon>
        <taxon>Pseudomonadati</taxon>
        <taxon>Pseudomonadota</taxon>
        <taxon>Gammaproteobacteria</taxon>
        <taxon>SAR86 cluster</taxon>
    </lineage>
</organism>
<comment type="function">
    <text evidence="7">Catalyzes the cleavage of 2-amino-3-ketobutyrate to glycine and acetyl-CoA.</text>
</comment>
<feature type="binding site" evidence="7">
    <location>
        <begin position="274"/>
        <end position="275"/>
    </location>
    <ligand>
        <name>pyridoxal 5'-phosphate</name>
        <dbReference type="ChEBI" id="CHEBI:597326"/>
        <note>ligand shared between dimeric partners</note>
    </ligand>
</feature>
<comment type="pathway">
    <text evidence="7">Amino-acid degradation; L-threonine degradation via oxydo-reductase pathway; glycine from L-threonine: step 2/2.</text>
</comment>
<reference evidence="9 10" key="1">
    <citation type="submission" date="2019-02" db="EMBL/GenBank/DDBJ databases">
        <title>Prokaryotic population dynamics and viral predation in marine succession experiment using metagenomics: the confinement effect.</title>
        <authorList>
            <person name="Haro-Moreno J.M."/>
            <person name="Rodriguez-Valera F."/>
            <person name="Lopez-Perez M."/>
        </authorList>
    </citation>
    <scope>NUCLEOTIDE SEQUENCE [LARGE SCALE GENOMIC DNA]</scope>
    <source>
        <strain evidence="9">MED-G166</strain>
    </source>
</reference>
<proteinExistence type="inferred from homology"/>
<evidence type="ECO:0000256" key="5">
    <source>
        <dbReference type="ARBA" id="ARBA00022898"/>
    </source>
</evidence>
<evidence type="ECO:0000313" key="10">
    <source>
        <dbReference type="Proteomes" id="UP000320146"/>
    </source>
</evidence>
<evidence type="ECO:0000256" key="4">
    <source>
        <dbReference type="ARBA" id="ARBA00022679"/>
    </source>
</evidence>
<dbReference type="AlphaFoldDB" id="A0A520MSZ0"/>
<dbReference type="GO" id="GO:0008890">
    <property type="term" value="F:glycine C-acetyltransferase activity"/>
    <property type="evidence" value="ECO:0007669"/>
    <property type="project" value="UniProtKB-UniRule"/>
</dbReference>
<dbReference type="InterPro" id="IPR015421">
    <property type="entry name" value="PyrdxlP-dep_Trfase_major"/>
</dbReference>
<comment type="catalytic activity">
    <reaction evidence="7">
        <text>glycine + acetyl-CoA = (2S)-2-amino-3-oxobutanoate + CoA</text>
        <dbReference type="Rhea" id="RHEA:20736"/>
        <dbReference type="ChEBI" id="CHEBI:57287"/>
        <dbReference type="ChEBI" id="CHEBI:57288"/>
        <dbReference type="ChEBI" id="CHEBI:57305"/>
        <dbReference type="ChEBI" id="CHEBI:78948"/>
        <dbReference type="EC" id="2.3.1.29"/>
    </reaction>
</comment>
<comment type="pathway">
    <text evidence="1">Cofactor biosynthesis; biotin biosynthesis.</text>
</comment>
<dbReference type="GO" id="GO:0005737">
    <property type="term" value="C:cytoplasm"/>
    <property type="evidence" value="ECO:0007669"/>
    <property type="project" value="UniProtKB-ARBA"/>
</dbReference>
<feature type="modified residue" description="N6-(pyridoxal phosphate)lysine" evidence="7">
    <location>
        <position position="244"/>
    </location>
</feature>
<dbReference type="CDD" id="cd06454">
    <property type="entry name" value="KBL_like"/>
    <property type="match status" value="1"/>
</dbReference>
<dbReference type="EMBL" id="SHBL01000009">
    <property type="protein sequence ID" value="RZO24345.1"/>
    <property type="molecule type" value="Genomic_DNA"/>
</dbReference>
<dbReference type="Proteomes" id="UP000320146">
    <property type="component" value="Unassembled WGS sequence"/>
</dbReference>
<sequence>MSKSFYNLIDNEVSQIVEDNLFKSERLIATPQQASIKLIDGKDVLNFCANDYLGLANNQLVKKAAAESLEDDGFGMASVRFICGTNNVHRELEKKLSEFLGYEDSILYVACFDANGGLFEPLFGKEDAIISDSLNHASIIDGIRLCKAERYRYQHSDMSSLEQCLQQAKENKARHIVIATDGVFSMDGTYAKLDQICELAEKYDALVMVDDCHATGFVGKNGKGTPEHFGVEGKVDILTGTLGKALGGASGGFICAKENVVQLLKQRSRPYLFSNALSPSIVKATLQALEIVENEPDRRARIKENTLYFREKMNELGFTLKGESHPITPVMLGDAEIAQKMSAALLEKGLYAVGFFYPVVPKGQARIRLQLTSEHTKNQLDKAIEIFEEVGKSLKVI</sequence>
<comment type="caution">
    <text evidence="7">Lacks conserved residue(s) required for the propagation of feature annotation.</text>
</comment>
<dbReference type="HAMAP" id="MF_00985">
    <property type="entry name" value="2am3keto_CoA_ligase"/>
    <property type="match status" value="1"/>
</dbReference>
<dbReference type="FunFam" id="3.40.640.10:FF:000006">
    <property type="entry name" value="5-aminolevulinate synthase, mitochondrial"/>
    <property type="match status" value="1"/>
</dbReference>
<accession>A0A520MSZ0</accession>
<feature type="binding site" description="in other chain" evidence="7">
    <location>
        <begin position="241"/>
        <end position="244"/>
    </location>
    <ligand>
        <name>pyridoxal 5'-phosphate</name>
        <dbReference type="ChEBI" id="CHEBI:597326"/>
        <note>ligand shared between dimeric partners</note>
    </ligand>
</feature>
<dbReference type="Gene3D" id="3.90.1150.10">
    <property type="entry name" value="Aspartate Aminotransferase, domain 1"/>
    <property type="match status" value="1"/>
</dbReference>
<dbReference type="InterPro" id="IPR015422">
    <property type="entry name" value="PyrdxlP-dep_Trfase_small"/>
</dbReference>
<feature type="binding site" evidence="7">
    <location>
        <position position="136"/>
    </location>
    <ligand>
        <name>substrate</name>
    </ligand>
</feature>
<dbReference type="Gene3D" id="3.40.640.10">
    <property type="entry name" value="Type I PLP-dependent aspartate aminotransferase-like (Major domain)"/>
    <property type="match status" value="1"/>
</dbReference>
<dbReference type="InterPro" id="IPR001917">
    <property type="entry name" value="Aminotrans_II_pyridoxalP_BS"/>
</dbReference>
<dbReference type="UniPathway" id="UPA00046">
    <property type="reaction ID" value="UER00506"/>
</dbReference>
<keyword evidence="4 7" id="KW-0808">Transferase</keyword>